<accession>A0AAQ4EME7</accession>
<dbReference type="Proteomes" id="UP001321473">
    <property type="component" value="Unassembled WGS sequence"/>
</dbReference>
<comment type="caution">
    <text evidence="2">The sequence shown here is derived from an EMBL/GenBank/DDBJ whole genome shotgun (WGS) entry which is preliminary data.</text>
</comment>
<evidence type="ECO:0000256" key="1">
    <source>
        <dbReference type="SAM" id="MobiDB-lite"/>
    </source>
</evidence>
<gene>
    <name evidence="2" type="ORF">V5799_030721</name>
</gene>
<organism evidence="2 3">
    <name type="scientific">Amblyomma americanum</name>
    <name type="common">Lone star tick</name>
    <dbReference type="NCBI Taxonomy" id="6943"/>
    <lineage>
        <taxon>Eukaryota</taxon>
        <taxon>Metazoa</taxon>
        <taxon>Ecdysozoa</taxon>
        <taxon>Arthropoda</taxon>
        <taxon>Chelicerata</taxon>
        <taxon>Arachnida</taxon>
        <taxon>Acari</taxon>
        <taxon>Parasitiformes</taxon>
        <taxon>Ixodida</taxon>
        <taxon>Ixodoidea</taxon>
        <taxon>Ixodidae</taxon>
        <taxon>Amblyomminae</taxon>
        <taxon>Amblyomma</taxon>
    </lineage>
</organism>
<reference evidence="2 3" key="1">
    <citation type="journal article" date="2023" name="Arcadia Sci">
        <title>De novo assembly of a long-read Amblyomma americanum tick genome.</title>
        <authorList>
            <person name="Chou S."/>
            <person name="Poskanzer K.E."/>
            <person name="Rollins M."/>
            <person name="Thuy-Boun P.S."/>
        </authorList>
    </citation>
    <scope>NUCLEOTIDE SEQUENCE [LARGE SCALE GENOMIC DNA]</scope>
    <source>
        <strain evidence="2">F_SG_1</strain>
        <tissue evidence="2">Salivary glands</tissue>
    </source>
</reference>
<name>A0AAQ4EME7_AMBAM</name>
<sequence length="261" mass="28303">MGTTVRQGSKTMYYLDTAQAKSQPALGGGGGIVCVPVENAAGRSRKTVYRMAPSQIQGARVLTPVPGATLAPGLQCDSCPPLCRLQQVSMEDVRYGGAVASGNEPQILRVVPKGKNIYVEEVKQMPQRSSKSRRKQLPTVMQLVDDGNWYDKVVPESSESEAVAEPETCLECLEELMRRRRGLDPEPAASPVYMSRKPSSKRASCSRRLVKPSPAHRASSRGTSPASAPRCPTCTACKSCGTMGAELKPNTTKSRSRKWYE</sequence>
<proteinExistence type="predicted"/>
<dbReference type="AlphaFoldDB" id="A0AAQ4EME7"/>
<protein>
    <submittedName>
        <fullName evidence="2">Uncharacterized protein</fullName>
    </submittedName>
</protein>
<keyword evidence="3" id="KW-1185">Reference proteome</keyword>
<dbReference type="EMBL" id="JARKHS020013527">
    <property type="protein sequence ID" value="KAK8775939.1"/>
    <property type="molecule type" value="Genomic_DNA"/>
</dbReference>
<feature type="region of interest" description="Disordered" evidence="1">
    <location>
        <begin position="183"/>
        <end position="261"/>
    </location>
</feature>
<evidence type="ECO:0000313" key="2">
    <source>
        <dbReference type="EMBL" id="KAK8775939.1"/>
    </source>
</evidence>
<evidence type="ECO:0000313" key="3">
    <source>
        <dbReference type="Proteomes" id="UP001321473"/>
    </source>
</evidence>
<feature type="compositionally biased region" description="Basic residues" evidence="1">
    <location>
        <begin position="198"/>
        <end position="210"/>
    </location>
</feature>